<sequence>MNLLWLRLSFLMLHVFFSLMTLLSTIEPITLHSENIKNDILAEDRKAILSMAGNWKVVYRFNEIFSLYPAYSLYPSYTVKGYEKVIVLEDKDRHISLQHLLVDSRGIVIKHWREDWDYERATFWSYTADNCWRSVVLEPAEVKGCWVQTVWNVDDAPRYASYGKWTHEEGYSEWTSHKLWRPLPRRETTRRSDYNVMESVMHQIVLQQGWILQEDNEKWVYDHSKEHALARELGVIIYQKENKLDFSPAVRYMQKTGPFWEAVRAVWNNIFVEYQEVKYKGRGEARKLAEKLTEEATKFDTMTKSGEDLKASILSWIKEYCILTPAKNGKALSYNPHFNGEE</sequence>
<gene>
    <name evidence="1" type="ORF">A7Q10_05510</name>
</gene>
<organism evidence="1 2">
    <name type="scientific">Methylacidiphilum caldifontis</name>
    <dbReference type="NCBI Taxonomy" id="2795386"/>
    <lineage>
        <taxon>Bacteria</taxon>
        <taxon>Pseudomonadati</taxon>
        <taxon>Verrucomicrobiota</taxon>
        <taxon>Methylacidiphilae</taxon>
        <taxon>Methylacidiphilales</taxon>
        <taxon>Methylacidiphilaceae</taxon>
        <taxon>Methylacidiphilum (ex Ratnadevi et al. 2023)</taxon>
    </lineage>
</organism>
<dbReference type="AlphaFoldDB" id="A0A4Y8PG07"/>
<proteinExistence type="predicted"/>
<dbReference type="EMBL" id="LXQC01000101">
    <property type="protein sequence ID" value="TFE71073.1"/>
    <property type="molecule type" value="Genomic_DNA"/>
</dbReference>
<reference evidence="1 2" key="1">
    <citation type="submission" date="2016-05" db="EMBL/GenBank/DDBJ databases">
        <title>Diversity and Homogeneity among Thermoacidophilic Verrucomicrobia Methanotrophs Linked with Geographical Origin.</title>
        <authorList>
            <person name="Erikstad H.-A."/>
            <person name="Smestad N.B."/>
            <person name="Ceballos R.M."/>
            <person name="Birkeland N.-K."/>
        </authorList>
    </citation>
    <scope>NUCLEOTIDE SEQUENCE [LARGE SCALE GENOMIC DNA]</scope>
    <source>
        <strain evidence="1 2">Phi</strain>
    </source>
</reference>
<evidence type="ECO:0000313" key="2">
    <source>
        <dbReference type="Proteomes" id="UP000297713"/>
    </source>
</evidence>
<dbReference type="RefSeq" id="WP_134439439.1">
    <property type="nucleotide sequence ID" value="NZ_LXQC01000101.1"/>
</dbReference>
<name>A0A4Y8PG07_9BACT</name>
<dbReference type="InterPro" id="IPR046715">
    <property type="entry name" value="DUF6607"/>
</dbReference>
<comment type="caution">
    <text evidence="1">The sequence shown here is derived from an EMBL/GenBank/DDBJ whole genome shotgun (WGS) entry which is preliminary data.</text>
</comment>
<accession>A0A4Y8PG07</accession>
<evidence type="ECO:0000313" key="1">
    <source>
        <dbReference type="EMBL" id="TFE71073.1"/>
    </source>
</evidence>
<dbReference type="Proteomes" id="UP000297713">
    <property type="component" value="Unassembled WGS sequence"/>
</dbReference>
<keyword evidence="2" id="KW-1185">Reference proteome</keyword>
<protein>
    <submittedName>
        <fullName evidence="1">Uncharacterized protein</fullName>
    </submittedName>
</protein>
<dbReference type="OrthoDB" id="8564954at2"/>
<dbReference type="Pfam" id="PF20311">
    <property type="entry name" value="DUF6607"/>
    <property type="match status" value="1"/>
</dbReference>